<dbReference type="InParanoid" id="D8T9Z5"/>
<dbReference type="Pfam" id="PF26466">
    <property type="entry name" value="DNA_primase_lrg_N"/>
    <property type="match status" value="1"/>
</dbReference>
<dbReference type="EMBL" id="GL377699">
    <property type="protein sequence ID" value="EFJ06576.1"/>
    <property type="molecule type" value="Genomic_DNA"/>
</dbReference>
<evidence type="ECO:0000256" key="7">
    <source>
        <dbReference type="ARBA" id="ARBA00023014"/>
    </source>
</evidence>
<feature type="compositionally biased region" description="Basic and acidic residues" evidence="11">
    <location>
        <begin position="478"/>
        <end position="487"/>
    </location>
</feature>
<dbReference type="KEGG" id="smo:SELMODRAFT_135234"/>
<organism evidence="14">
    <name type="scientific">Selaginella moellendorffii</name>
    <name type="common">Spikemoss</name>
    <dbReference type="NCBI Taxonomy" id="88036"/>
    <lineage>
        <taxon>Eukaryota</taxon>
        <taxon>Viridiplantae</taxon>
        <taxon>Streptophyta</taxon>
        <taxon>Embryophyta</taxon>
        <taxon>Tracheophyta</taxon>
        <taxon>Lycopodiopsida</taxon>
        <taxon>Selaginellales</taxon>
        <taxon>Selaginellaceae</taxon>
        <taxon>Selaginella</taxon>
    </lineage>
</organism>
<dbReference type="PANTHER" id="PTHR10537">
    <property type="entry name" value="DNA PRIMASE LARGE SUBUNIT"/>
    <property type="match status" value="1"/>
</dbReference>
<feature type="binding site" evidence="10">
    <location>
        <position position="412"/>
    </location>
    <ligand>
        <name>[4Fe-4S] cluster</name>
        <dbReference type="ChEBI" id="CHEBI:49883"/>
    </ligand>
</feature>
<keyword evidence="8 9" id="KW-0238">DNA-binding</keyword>
<feature type="region of interest" description="Disordered" evidence="11">
    <location>
        <begin position="464"/>
        <end position="487"/>
    </location>
</feature>
<evidence type="ECO:0000256" key="11">
    <source>
        <dbReference type="SAM" id="MobiDB-lite"/>
    </source>
</evidence>
<dbReference type="Pfam" id="PF04104">
    <property type="entry name" value="DNA_primase_lrg"/>
    <property type="match status" value="1"/>
</dbReference>
<dbReference type="HOGENOM" id="CLU_026253_2_0_1"/>
<dbReference type="STRING" id="88036.D8T9Z5"/>
<name>D8T9Z5_SELML</name>
<comment type="function">
    <text evidence="9">DNA primase is the polymerase that synthesizes small RNA primers for the Okazaki fragments made during discontinuous DNA replication.</text>
</comment>
<keyword evidence="4 9" id="KW-0235">DNA replication</keyword>
<evidence type="ECO:0000313" key="14">
    <source>
        <dbReference type="Proteomes" id="UP000001514"/>
    </source>
</evidence>
<evidence type="ECO:0000259" key="12">
    <source>
        <dbReference type="Pfam" id="PF04104"/>
    </source>
</evidence>
<feature type="binding site" evidence="10">
    <location>
        <position position="372"/>
    </location>
    <ligand>
        <name>[4Fe-4S] cluster</name>
        <dbReference type="ChEBI" id="CHEBI:49883"/>
    </ligand>
</feature>
<keyword evidence="6 9" id="KW-0408">Iron</keyword>
<dbReference type="PANTHER" id="PTHR10537:SF3">
    <property type="entry name" value="DNA PRIMASE LARGE SUBUNIT"/>
    <property type="match status" value="1"/>
</dbReference>
<evidence type="ECO:0000313" key="13">
    <source>
        <dbReference type="EMBL" id="EFJ06576.1"/>
    </source>
</evidence>
<keyword evidence="3 9" id="KW-0639">Primosome</keyword>
<dbReference type="Proteomes" id="UP000001514">
    <property type="component" value="Unassembled WGS sequence"/>
</dbReference>
<dbReference type="FunFam" id="1.20.930.80:FF:000002">
    <property type="entry name" value="DNA primase large subunit"/>
    <property type="match status" value="1"/>
</dbReference>
<dbReference type="GO" id="GO:0046872">
    <property type="term" value="F:metal ion binding"/>
    <property type="evidence" value="ECO:0007669"/>
    <property type="project" value="UniProtKB-UniRule"/>
</dbReference>
<dbReference type="InterPro" id="IPR058560">
    <property type="entry name" value="DNA_primase_C"/>
</dbReference>
<comment type="cofactor">
    <cofactor evidence="9">
        <name>[4Fe-4S] cluster</name>
        <dbReference type="ChEBI" id="CHEBI:49883"/>
    </cofactor>
    <text evidence="9">Binds 1 [4Fe-4S] cluster.</text>
</comment>
<dbReference type="eggNOG" id="KOG2267">
    <property type="taxonomic scope" value="Eukaryota"/>
</dbReference>
<dbReference type="FunCoup" id="D8T9Z5">
    <property type="interactions" value="3977"/>
</dbReference>
<feature type="binding site" evidence="10">
    <location>
        <position position="282"/>
    </location>
    <ligand>
        <name>[4Fe-4S] cluster</name>
        <dbReference type="ChEBI" id="CHEBI:49883"/>
    </ligand>
</feature>
<reference evidence="13 14" key="1">
    <citation type="journal article" date="2011" name="Science">
        <title>The Selaginella genome identifies genetic changes associated with the evolution of vascular plants.</title>
        <authorList>
            <person name="Banks J.A."/>
            <person name="Nishiyama T."/>
            <person name="Hasebe M."/>
            <person name="Bowman J.L."/>
            <person name="Gribskov M."/>
            <person name="dePamphilis C."/>
            <person name="Albert V.A."/>
            <person name="Aono N."/>
            <person name="Aoyama T."/>
            <person name="Ambrose B.A."/>
            <person name="Ashton N.W."/>
            <person name="Axtell M.J."/>
            <person name="Barker E."/>
            <person name="Barker M.S."/>
            <person name="Bennetzen J.L."/>
            <person name="Bonawitz N.D."/>
            <person name="Chapple C."/>
            <person name="Cheng C."/>
            <person name="Correa L.G."/>
            <person name="Dacre M."/>
            <person name="DeBarry J."/>
            <person name="Dreyer I."/>
            <person name="Elias M."/>
            <person name="Engstrom E.M."/>
            <person name="Estelle M."/>
            <person name="Feng L."/>
            <person name="Finet C."/>
            <person name="Floyd S.K."/>
            <person name="Frommer W.B."/>
            <person name="Fujita T."/>
            <person name="Gramzow L."/>
            <person name="Gutensohn M."/>
            <person name="Harholt J."/>
            <person name="Hattori M."/>
            <person name="Heyl A."/>
            <person name="Hirai T."/>
            <person name="Hiwatashi Y."/>
            <person name="Ishikawa M."/>
            <person name="Iwata M."/>
            <person name="Karol K.G."/>
            <person name="Koehler B."/>
            <person name="Kolukisaoglu U."/>
            <person name="Kubo M."/>
            <person name="Kurata T."/>
            <person name="Lalonde S."/>
            <person name="Li K."/>
            <person name="Li Y."/>
            <person name="Litt A."/>
            <person name="Lyons E."/>
            <person name="Manning G."/>
            <person name="Maruyama T."/>
            <person name="Michael T.P."/>
            <person name="Mikami K."/>
            <person name="Miyazaki S."/>
            <person name="Morinaga S."/>
            <person name="Murata T."/>
            <person name="Mueller-Roeber B."/>
            <person name="Nelson D.R."/>
            <person name="Obara M."/>
            <person name="Oguri Y."/>
            <person name="Olmstead R.G."/>
            <person name="Onodera N."/>
            <person name="Petersen B.L."/>
            <person name="Pils B."/>
            <person name="Prigge M."/>
            <person name="Rensing S.A."/>
            <person name="Riano-Pachon D.M."/>
            <person name="Roberts A.W."/>
            <person name="Sato Y."/>
            <person name="Scheller H.V."/>
            <person name="Schulz B."/>
            <person name="Schulz C."/>
            <person name="Shakirov E.V."/>
            <person name="Shibagaki N."/>
            <person name="Shinohara N."/>
            <person name="Shippen D.E."/>
            <person name="Soerensen I."/>
            <person name="Sotooka R."/>
            <person name="Sugimoto N."/>
            <person name="Sugita M."/>
            <person name="Sumikawa N."/>
            <person name="Tanurdzic M."/>
            <person name="Theissen G."/>
            <person name="Ulvskov P."/>
            <person name="Wakazuki S."/>
            <person name="Weng J.K."/>
            <person name="Willats W.W."/>
            <person name="Wipf D."/>
            <person name="Wolf P.G."/>
            <person name="Yang L."/>
            <person name="Zimmer A.D."/>
            <person name="Zhu Q."/>
            <person name="Mitros T."/>
            <person name="Hellsten U."/>
            <person name="Loque D."/>
            <person name="Otillar R."/>
            <person name="Salamov A."/>
            <person name="Schmutz J."/>
            <person name="Shapiro H."/>
            <person name="Lindquist E."/>
            <person name="Lucas S."/>
            <person name="Rokhsar D."/>
            <person name="Grigoriev I.V."/>
        </authorList>
    </citation>
    <scope>NUCLEOTIDE SEQUENCE [LARGE SCALE GENOMIC DNA]</scope>
</reference>
<accession>D8T9Z5</accession>
<protein>
    <recommendedName>
        <fullName evidence="9">DNA primase large subunit</fullName>
    </recommendedName>
</protein>
<feature type="region of interest" description="Disordered" evidence="11">
    <location>
        <begin position="1"/>
        <end position="24"/>
    </location>
</feature>
<evidence type="ECO:0000256" key="4">
    <source>
        <dbReference type="ARBA" id="ARBA00022705"/>
    </source>
</evidence>
<dbReference type="PIRSF" id="PIRSF009449">
    <property type="entry name" value="DNA_primase_large_subunit"/>
    <property type="match status" value="1"/>
</dbReference>
<evidence type="ECO:0000256" key="8">
    <source>
        <dbReference type="ARBA" id="ARBA00023125"/>
    </source>
</evidence>
<dbReference type="Gene3D" id="1.20.930.80">
    <property type="match status" value="1"/>
</dbReference>
<keyword evidence="7 9" id="KW-0411">Iron-sulfur</keyword>
<comment type="similarity">
    <text evidence="1 9">Belongs to the eukaryotic-type primase large subunit family.</text>
</comment>
<evidence type="ECO:0000256" key="2">
    <source>
        <dbReference type="ARBA" id="ARBA00022485"/>
    </source>
</evidence>
<dbReference type="AlphaFoldDB" id="D8T9Z5"/>
<keyword evidence="2 9" id="KW-0004">4Fe-4S</keyword>
<sequence length="487" mass="55427">MAFRSIGAGGRAEDGGEDSRGGGAGAGKLSFYEAAPDEEISLEDFEEYALDRLRVLKEIEEARSRGKKMEEMDPLVSDLWRKHMGSDSSKKDVISHFILRLAYCRTEDLRRWFLGIESVLFRHRFRCEMPAAQQKLMDDCNLPYKAMTSAEIEAVKENLESVARSTNQVSNSKMYYKVPFEDVPELVSGRKVYLRRGEAFVPREQLSFLVVGQFRSRLSKALVLTNRKWISFIAGEEKDRLAPMVEALSTRYLGPDYTQPKSSNEIALQDLDQLAKASFPLCMRSLFFQLRDDHHLRHGGRQQLGLFLKLEDALAFWRAEFSRKVGVEKFDKEYAYNVRHNYGKEGKRTDYTPYSCVKLIMSTPGVGDHHGCPYRHFSEDKLRASLGGLGLNSRQVSSALEKTRSQHYQLACAEVFEAVHGCSSDGINHPNQYFEQSRALLQQPKVKQMCSFSFNDTVEFFSQEEPASGGENNNNDANEEKTTLMIS</sequence>
<dbReference type="GO" id="GO:0051539">
    <property type="term" value="F:4 iron, 4 sulfur cluster binding"/>
    <property type="evidence" value="ECO:0007669"/>
    <property type="project" value="UniProtKB-UniRule"/>
</dbReference>
<dbReference type="OMA" id="KWMTTIR"/>
<evidence type="ECO:0000256" key="10">
    <source>
        <dbReference type="PIRSR" id="PIRSR009449-1"/>
    </source>
</evidence>
<dbReference type="InterPro" id="IPR016558">
    <property type="entry name" value="DNA_primase_lsu_euk"/>
</dbReference>
<feature type="domain" description="DNA primase large subunit C-terminal" evidence="12">
    <location>
        <begin position="272"/>
        <end position="434"/>
    </location>
</feature>
<evidence type="ECO:0000256" key="5">
    <source>
        <dbReference type="ARBA" id="ARBA00022723"/>
    </source>
</evidence>
<keyword evidence="5 9" id="KW-0479">Metal-binding</keyword>
<keyword evidence="14" id="KW-1185">Reference proteome</keyword>
<dbReference type="GO" id="GO:0006269">
    <property type="term" value="P:DNA replication, synthesis of primer"/>
    <property type="evidence" value="ECO:0000318"/>
    <property type="project" value="GO_Central"/>
</dbReference>
<dbReference type="GO" id="GO:0005658">
    <property type="term" value="C:alpha DNA polymerase:primase complex"/>
    <property type="evidence" value="ECO:0000318"/>
    <property type="project" value="GO_Central"/>
</dbReference>
<dbReference type="CDD" id="cd07322">
    <property type="entry name" value="PriL_PriS_Eukaryotic"/>
    <property type="match status" value="1"/>
</dbReference>
<feature type="binding site" evidence="10">
    <location>
        <position position="356"/>
    </location>
    <ligand>
        <name>[4Fe-4S] cluster</name>
        <dbReference type="ChEBI" id="CHEBI:49883"/>
    </ligand>
</feature>
<evidence type="ECO:0000256" key="3">
    <source>
        <dbReference type="ARBA" id="ARBA00022515"/>
    </source>
</evidence>
<proteinExistence type="inferred from homology"/>
<dbReference type="GO" id="GO:0003677">
    <property type="term" value="F:DNA binding"/>
    <property type="evidence" value="ECO:0007669"/>
    <property type="project" value="UniProtKB-UniRule"/>
</dbReference>
<feature type="compositionally biased region" description="Basic and acidic residues" evidence="11">
    <location>
        <begin position="11"/>
        <end position="20"/>
    </location>
</feature>
<gene>
    <name evidence="13" type="ORF">SELMODRAFT_135234</name>
</gene>
<evidence type="ECO:0000256" key="9">
    <source>
        <dbReference type="PIRNR" id="PIRNR009449"/>
    </source>
</evidence>
<evidence type="ECO:0000256" key="6">
    <source>
        <dbReference type="ARBA" id="ARBA00023004"/>
    </source>
</evidence>
<dbReference type="GO" id="GO:0006270">
    <property type="term" value="P:DNA replication initiation"/>
    <property type="evidence" value="ECO:0000318"/>
    <property type="project" value="GO_Central"/>
</dbReference>
<dbReference type="Gramene" id="EFJ06576">
    <property type="protein sequence ID" value="EFJ06576"/>
    <property type="gene ID" value="SELMODRAFT_135234"/>
</dbReference>
<dbReference type="InterPro" id="IPR007238">
    <property type="entry name" value="DNA_primase_lsu_euk/arc"/>
</dbReference>
<evidence type="ECO:0000256" key="1">
    <source>
        <dbReference type="ARBA" id="ARBA00010564"/>
    </source>
</evidence>